<evidence type="ECO:0000313" key="1">
    <source>
        <dbReference type="EMBL" id="CAB3387200.1"/>
    </source>
</evidence>
<dbReference type="InterPro" id="IPR032675">
    <property type="entry name" value="LRR_dom_sf"/>
</dbReference>
<sequence length="531" mass="60670">MSKIVLKLPHSVIEKILMMVLSRKCSNSFGDTKEFAKIKNRVAQLLNSRTRKLDLSNLMSFCPASENQLVELTELLELIEARAPNVESLAIQAVPDDSFVDENDDHCNKKSNILNRNAVLVIRGMDKLKTLRFRGYRIRYSNLKTICRKLKGLNHVNVDLHVNSFSNLKSFLFRAYSENKIEPFKSQAQITRLCLQHLPLLEAVLNSATVENYAEKSFTFLPIPMHAPTTGFHALRHLCINSEGLKVEDVKWFPNVTHLMVICNDFEERKLAPLCQFSRVESLILQNCISTSTTDRFLKAYGGNLHTFCLIDPSSGLEYELGTIFNLCPKLETLILAGVRLDGSTSLNCINHLKYIKITNVMYTSTFRLSTVLSSPELEHVDIKNMTFELEDLKELSTLIKNKQILKNLRVFRCISYPAVYLYTDYFFQAWVEITKNALAYLPERHSIVWYFHRGRKTTATLTKMSLQNQRWPESLCELAVLKLVRMIGSAVRDEKTTYKPSNALLEQLLSKTGWNGEAEKPENAATTKVA</sequence>
<evidence type="ECO:0000313" key="2">
    <source>
        <dbReference type="Proteomes" id="UP000494165"/>
    </source>
</evidence>
<organism evidence="1 2">
    <name type="scientific">Cloeon dipterum</name>
    <dbReference type="NCBI Taxonomy" id="197152"/>
    <lineage>
        <taxon>Eukaryota</taxon>
        <taxon>Metazoa</taxon>
        <taxon>Ecdysozoa</taxon>
        <taxon>Arthropoda</taxon>
        <taxon>Hexapoda</taxon>
        <taxon>Insecta</taxon>
        <taxon>Pterygota</taxon>
        <taxon>Palaeoptera</taxon>
        <taxon>Ephemeroptera</taxon>
        <taxon>Pisciforma</taxon>
        <taxon>Baetidae</taxon>
        <taxon>Cloeon</taxon>
    </lineage>
</organism>
<proteinExistence type="predicted"/>
<dbReference type="OrthoDB" id="2344483at2759"/>
<dbReference type="EMBL" id="CADEPI010000549">
    <property type="protein sequence ID" value="CAB3387200.1"/>
    <property type="molecule type" value="Genomic_DNA"/>
</dbReference>
<dbReference type="SUPFAM" id="SSF52047">
    <property type="entry name" value="RNI-like"/>
    <property type="match status" value="1"/>
</dbReference>
<protein>
    <recommendedName>
        <fullName evidence="3">F-box domain-containing protein</fullName>
    </recommendedName>
</protein>
<reference evidence="1 2" key="1">
    <citation type="submission" date="2020-04" db="EMBL/GenBank/DDBJ databases">
        <authorList>
            <person name="Alioto T."/>
            <person name="Alioto T."/>
            <person name="Gomez Garrido J."/>
        </authorList>
    </citation>
    <scope>NUCLEOTIDE SEQUENCE [LARGE SCALE GENOMIC DNA]</scope>
</reference>
<dbReference type="Proteomes" id="UP000494165">
    <property type="component" value="Unassembled WGS sequence"/>
</dbReference>
<evidence type="ECO:0008006" key="3">
    <source>
        <dbReference type="Google" id="ProtNLM"/>
    </source>
</evidence>
<comment type="caution">
    <text evidence="1">The sequence shown here is derived from an EMBL/GenBank/DDBJ whole genome shotgun (WGS) entry which is preliminary data.</text>
</comment>
<dbReference type="Gene3D" id="3.80.10.10">
    <property type="entry name" value="Ribonuclease Inhibitor"/>
    <property type="match status" value="1"/>
</dbReference>
<keyword evidence="2" id="KW-1185">Reference proteome</keyword>
<name>A0A8S1E2I2_9INSE</name>
<gene>
    <name evidence="1" type="ORF">CLODIP_2_CD09407</name>
</gene>
<accession>A0A8S1E2I2</accession>
<dbReference type="AlphaFoldDB" id="A0A8S1E2I2"/>